<dbReference type="GO" id="GO:0046872">
    <property type="term" value="F:metal ion binding"/>
    <property type="evidence" value="ECO:0007669"/>
    <property type="project" value="UniProtKB-KW"/>
</dbReference>
<dbReference type="SUPFAM" id="SSF53098">
    <property type="entry name" value="Ribonuclease H-like"/>
    <property type="match status" value="1"/>
</dbReference>
<dbReference type="PANTHER" id="PTHR10642:SF26">
    <property type="entry name" value="RIBONUCLEASE H1"/>
    <property type="match status" value="1"/>
</dbReference>
<evidence type="ECO:0000256" key="4">
    <source>
        <dbReference type="ARBA" id="ARBA00005300"/>
    </source>
</evidence>
<dbReference type="RefSeq" id="WP_091180831.1">
    <property type="nucleotide sequence ID" value="NZ_FOMT01000001.1"/>
</dbReference>
<protein>
    <recommendedName>
        <fullName evidence="6 12">Ribonuclease H</fullName>
        <ecNumber evidence="5 12">3.1.26.4</ecNumber>
    </recommendedName>
</protein>
<proteinExistence type="inferred from homology"/>
<keyword evidence="7 12" id="KW-0540">Nuclease</keyword>
<dbReference type="PROSITE" id="PS50879">
    <property type="entry name" value="RNASE_H_1"/>
    <property type="match status" value="1"/>
</dbReference>
<comment type="cofactor">
    <cofactor evidence="2">
        <name>Mg(2+)</name>
        <dbReference type="ChEBI" id="CHEBI:18420"/>
    </cofactor>
</comment>
<organism evidence="15 16">
    <name type="scientific">Paenibacillus catalpae</name>
    <dbReference type="NCBI Taxonomy" id="1045775"/>
    <lineage>
        <taxon>Bacteria</taxon>
        <taxon>Bacillati</taxon>
        <taxon>Bacillota</taxon>
        <taxon>Bacilli</taxon>
        <taxon>Bacillales</taxon>
        <taxon>Paenibacillaceae</taxon>
        <taxon>Paenibacillus</taxon>
    </lineage>
</organism>
<evidence type="ECO:0000313" key="16">
    <source>
        <dbReference type="Proteomes" id="UP000198855"/>
    </source>
</evidence>
<evidence type="ECO:0000256" key="8">
    <source>
        <dbReference type="ARBA" id="ARBA00022723"/>
    </source>
</evidence>
<sequence>MAGSKHYVVWVGKQPGVYKSWPECQSQVNGYPEAKYKSFESRDKAEAAYKEGWKKHWGQGEGAATAAASPVRSKTSSYTSKTASAAAEEQEIDYDSISVDVGTRGNPGPVEYKGVDTQTGDILFYVGPIPNGTNNLGEFIAVVHALDYLKKKGSNQTIYSDSRTALSWLRNKKIASTLVRDASTKQIWELADWALDWLRSNTYSNKVVKWNTEEWGEIRADFGRK</sequence>
<comment type="function">
    <text evidence="3 12">Endonuclease that specifically degrades the RNA of RNA-DNA hybrids.</text>
</comment>
<dbReference type="PIRSF" id="PIRSF037839">
    <property type="entry name" value="Ribonuclease_H"/>
    <property type="match status" value="1"/>
</dbReference>
<dbReference type="GO" id="GO:0004523">
    <property type="term" value="F:RNA-DNA hybrid ribonuclease activity"/>
    <property type="evidence" value="ECO:0007669"/>
    <property type="project" value="UniProtKB-UniRule"/>
</dbReference>
<dbReference type="InterPro" id="IPR012337">
    <property type="entry name" value="RNaseH-like_sf"/>
</dbReference>
<keyword evidence="9 12" id="KW-0255">Endonuclease</keyword>
<keyword evidence="16" id="KW-1185">Reference proteome</keyword>
<dbReference type="AlphaFoldDB" id="A0A1I1TNC0"/>
<evidence type="ECO:0000259" key="14">
    <source>
        <dbReference type="PROSITE" id="PS50879"/>
    </source>
</evidence>
<evidence type="ECO:0000256" key="6">
    <source>
        <dbReference type="ARBA" id="ARBA00017721"/>
    </source>
</evidence>
<reference evidence="16" key="1">
    <citation type="submission" date="2016-10" db="EMBL/GenBank/DDBJ databases">
        <authorList>
            <person name="Varghese N."/>
            <person name="Submissions S."/>
        </authorList>
    </citation>
    <scope>NUCLEOTIDE SEQUENCE [LARGE SCALE GENOMIC DNA]</scope>
    <source>
        <strain evidence="16">CGMCC 1.10784</strain>
    </source>
</reference>
<dbReference type="Pfam" id="PF01693">
    <property type="entry name" value="Cauli_VI"/>
    <property type="match status" value="1"/>
</dbReference>
<dbReference type="InterPro" id="IPR002156">
    <property type="entry name" value="RNaseH_domain"/>
</dbReference>
<dbReference type="NCBIfam" id="NF046109">
    <property type="entry name" value="RNaseH_Halikb"/>
    <property type="match status" value="1"/>
</dbReference>
<dbReference type="GO" id="GO:0003676">
    <property type="term" value="F:nucleic acid binding"/>
    <property type="evidence" value="ECO:0007669"/>
    <property type="project" value="UniProtKB-UniRule"/>
</dbReference>
<dbReference type="GO" id="GO:0005737">
    <property type="term" value="C:cytoplasm"/>
    <property type="evidence" value="ECO:0007669"/>
    <property type="project" value="UniProtKB-SubCell"/>
</dbReference>
<evidence type="ECO:0000256" key="1">
    <source>
        <dbReference type="ARBA" id="ARBA00000077"/>
    </source>
</evidence>
<dbReference type="InterPro" id="IPR050092">
    <property type="entry name" value="RNase_H"/>
</dbReference>
<feature type="binding site" evidence="13">
    <location>
        <position position="100"/>
    </location>
    <ligand>
        <name>Mg(2+)</name>
        <dbReference type="ChEBI" id="CHEBI:18420"/>
        <label>1</label>
    </ligand>
</feature>
<dbReference type="InterPro" id="IPR009027">
    <property type="entry name" value="Ribosomal_bL9/RNase_H1_N"/>
</dbReference>
<dbReference type="InterPro" id="IPR011320">
    <property type="entry name" value="RNase_H1_N"/>
</dbReference>
<evidence type="ECO:0000256" key="9">
    <source>
        <dbReference type="ARBA" id="ARBA00022759"/>
    </source>
</evidence>
<keyword evidence="13" id="KW-0464">Manganese</keyword>
<evidence type="ECO:0000256" key="11">
    <source>
        <dbReference type="ARBA" id="ARBA00022842"/>
    </source>
</evidence>
<dbReference type="FunFam" id="3.40.970.10:FF:000002">
    <property type="entry name" value="Ribonuclease H"/>
    <property type="match status" value="1"/>
</dbReference>
<dbReference type="SUPFAM" id="SSF55658">
    <property type="entry name" value="L9 N-domain-like"/>
    <property type="match status" value="1"/>
</dbReference>
<dbReference type="Gene3D" id="3.30.420.10">
    <property type="entry name" value="Ribonuclease H-like superfamily/Ribonuclease H"/>
    <property type="match status" value="1"/>
</dbReference>
<evidence type="ECO:0000256" key="10">
    <source>
        <dbReference type="ARBA" id="ARBA00022801"/>
    </source>
</evidence>
<keyword evidence="8 12" id="KW-0479">Metal-binding</keyword>
<evidence type="ECO:0000256" key="13">
    <source>
        <dbReference type="PIRSR" id="PIRSR037839-1"/>
    </source>
</evidence>
<name>A0A1I1TNC0_9BACL</name>
<comment type="cofactor">
    <cofactor evidence="13">
        <name>Mn(2+)</name>
        <dbReference type="ChEBI" id="CHEBI:29035"/>
    </cofactor>
    <cofactor evidence="13">
        <name>Mg(2+)</name>
        <dbReference type="ChEBI" id="CHEBI:18420"/>
    </cofactor>
    <text evidence="13">Binds 2 metal ions per subunit. Manganese or magnesium.</text>
</comment>
<keyword evidence="12" id="KW-0963">Cytoplasm</keyword>
<dbReference type="InterPro" id="IPR036397">
    <property type="entry name" value="RNaseH_sf"/>
</dbReference>
<gene>
    <name evidence="15" type="ORF">SAMN05216378_0604</name>
</gene>
<dbReference type="InterPro" id="IPR037056">
    <property type="entry name" value="RNase_H1_N_sf"/>
</dbReference>
<dbReference type="PANTHER" id="PTHR10642">
    <property type="entry name" value="RIBONUCLEASE H1"/>
    <property type="match status" value="1"/>
</dbReference>
<dbReference type="Proteomes" id="UP000198855">
    <property type="component" value="Unassembled WGS sequence"/>
</dbReference>
<keyword evidence="10 12" id="KW-0378">Hydrolase</keyword>
<dbReference type="EMBL" id="FOMT01000001">
    <property type="protein sequence ID" value="SFD60216.1"/>
    <property type="molecule type" value="Genomic_DNA"/>
</dbReference>
<comment type="catalytic activity">
    <reaction evidence="1 12">
        <text>Endonucleolytic cleavage to 5'-phosphomonoester.</text>
        <dbReference type="EC" id="3.1.26.4"/>
    </reaction>
</comment>
<evidence type="ECO:0000256" key="5">
    <source>
        <dbReference type="ARBA" id="ARBA00012180"/>
    </source>
</evidence>
<comment type="similarity">
    <text evidence="4 12">Belongs to the RNase H family.</text>
</comment>
<keyword evidence="11 12" id="KW-0460">Magnesium</keyword>
<feature type="binding site" evidence="13">
    <location>
        <position position="161"/>
    </location>
    <ligand>
        <name>Mg(2+)</name>
        <dbReference type="ChEBI" id="CHEBI:18420"/>
        <label>2</label>
    </ligand>
</feature>
<evidence type="ECO:0000256" key="2">
    <source>
        <dbReference type="ARBA" id="ARBA00001946"/>
    </source>
</evidence>
<evidence type="ECO:0000256" key="3">
    <source>
        <dbReference type="ARBA" id="ARBA00004065"/>
    </source>
</evidence>
<feature type="domain" description="RNase H type-1" evidence="14">
    <location>
        <begin position="91"/>
        <end position="225"/>
    </location>
</feature>
<feature type="binding site" evidence="13">
    <location>
        <position position="221"/>
    </location>
    <ligand>
        <name>Mg(2+)</name>
        <dbReference type="ChEBI" id="CHEBI:18420"/>
        <label>1</label>
    </ligand>
</feature>
<evidence type="ECO:0000256" key="7">
    <source>
        <dbReference type="ARBA" id="ARBA00022722"/>
    </source>
</evidence>
<comment type="subcellular location">
    <subcellularLocation>
        <location evidence="12">Cytoplasm</location>
    </subcellularLocation>
</comment>
<dbReference type="InterPro" id="IPR017290">
    <property type="entry name" value="RNase_H_bac"/>
</dbReference>
<evidence type="ECO:0000313" key="15">
    <source>
        <dbReference type="EMBL" id="SFD60216.1"/>
    </source>
</evidence>
<evidence type="ECO:0000256" key="12">
    <source>
        <dbReference type="PIRNR" id="PIRNR037839"/>
    </source>
</evidence>
<accession>A0A1I1TNC0</accession>
<dbReference type="Gene3D" id="3.40.970.10">
    <property type="entry name" value="Ribonuclease H1, N-terminal domain"/>
    <property type="match status" value="1"/>
</dbReference>
<dbReference type="EC" id="3.1.26.4" evidence="5 12"/>
<dbReference type="GO" id="GO:0043137">
    <property type="term" value="P:DNA replication, removal of RNA primer"/>
    <property type="evidence" value="ECO:0007669"/>
    <property type="project" value="TreeGrafter"/>
</dbReference>
<dbReference type="OrthoDB" id="9811552at2"/>
<feature type="binding site" evidence="13">
    <location>
        <position position="138"/>
    </location>
    <ligand>
        <name>Mg(2+)</name>
        <dbReference type="ChEBI" id="CHEBI:18420"/>
        <label>2</label>
    </ligand>
</feature>